<feature type="region of interest" description="Disordered" evidence="4">
    <location>
        <begin position="109"/>
        <end position="156"/>
    </location>
</feature>
<evidence type="ECO:0008006" key="7">
    <source>
        <dbReference type="Google" id="ProtNLM"/>
    </source>
</evidence>
<organism evidence="5 6">
    <name type="scientific">Urochloa decumbens</name>
    <dbReference type="NCBI Taxonomy" id="240449"/>
    <lineage>
        <taxon>Eukaryota</taxon>
        <taxon>Viridiplantae</taxon>
        <taxon>Streptophyta</taxon>
        <taxon>Embryophyta</taxon>
        <taxon>Tracheophyta</taxon>
        <taxon>Spermatophyta</taxon>
        <taxon>Magnoliopsida</taxon>
        <taxon>Liliopsida</taxon>
        <taxon>Poales</taxon>
        <taxon>Poaceae</taxon>
        <taxon>PACMAD clade</taxon>
        <taxon>Panicoideae</taxon>
        <taxon>Panicodae</taxon>
        <taxon>Paniceae</taxon>
        <taxon>Melinidinae</taxon>
        <taxon>Urochloa</taxon>
    </lineage>
</organism>
<feature type="region of interest" description="Disordered" evidence="4">
    <location>
        <begin position="453"/>
        <end position="502"/>
    </location>
</feature>
<feature type="compositionally biased region" description="Polar residues" evidence="4">
    <location>
        <begin position="453"/>
        <end position="463"/>
    </location>
</feature>
<evidence type="ECO:0000256" key="2">
    <source>
        <dbReference type="ARBA" id="ARBA00009072"/>
    </source>
</evidence>
<feature type="region of interest" description="Disordered" evidence="4">
    <location>
        <begin position="376"/>
        <end position="398"/>
    </location>
</feature>
<name>A0ABC9DPM2_9POAL</name>
<dbReference type="Pfam" id="PF09751">
    <property type="entry name" value="Es2"/>
    <property type="match status" value="1"/>
</dbReference>
<comment type="similarity">
    <text evidence="2">Belongs to the ESS2 family.</text>
</comment>
<dbReference type="Proteomes" id="UP001497457">
    <property type="component" value="Chromosome 34rd"/>
</dbReference>
<protein>
    <recommendedName>
        <fullName evidence="7">Protein DGCR14</fullName>
    </recommendedName>
</protein>
<reference evidence="5" key="1">
    <citation type="submission" date="2024-10" db="EMBL/GenBank/DDBJ databases">
        <authorList>
            <person name="Ryan C."/>
        </authorList>
    </citation>
    <scope>NUCLEOTIDE SEQUENCE [LARGE SCALE GENOMIC DNA]</scope>
</reference>
<evidence type="ECO:0000256" key="1">
    <source>
        <dbReference type="ARBA" id="ARBA00004123"/>
    </source>
</evidence>
<keyword evidence="6" id="KW-1185">Reference proteome</keyword>
<feature type="compositionally biased region" description="Low complexity" evidence="4">
    <location>
        <begin position="30"/>
        <end position="47"/>
    </location>
</feature>
<proteinExistence type="inferred from homology"/>
<dbReference type="EMBL" id="OZ075144">
    <property type="protein sequence ID" value="CAL5042630.1"/>
    <property type="molecule type" value="Genomic_DNA"/>
</dbReference>
<evidence type="ECO:0000313" key="5">
    <source>
        <dbReference type="EMBL" id="CAL5042630.1"/>
    </source>
</evidence>
<feature type="compositionally biased region" description="Polar residues" evidence="4">
    <location>
        <begin position="471"/>
        <end position="482"/>
    </location>
</feature>
<dbReference type="PANTHER" id="PTHR12940:SF0">
    <property type="entry name" value="SPLICING FACTOR ESS-2 HOMOLOG"/>
    <property type="match status" value="1"/>
</dbReference>
<feature type="region of interest" description="Disordered" evidence="4">
    <location>
        <begin position="1"/>
        <end position="56"/>
    </location>
</feature>
<accession>A0ABC9DPM2</accession>
<feature type="compositionally biased region" description="Low complexity" evidence="4">
    <location>
        <begin position="125"/>
        <end position="143"/>
    </location>
</feature>
<dbReference type="GO" id="GO:0005634">
    <property type="term" value="C:nucleus"/>
    <property type="evidence" value="ECO:0007669"/>
    <property type="project" value="UniProtKB-SubCell"/>
</dbReference>
<feature type="compositionally biased region" description="Pro residues" evidence="4">
    <location>
        <begin position="15"/>
        <end position="29"/>
    </location>
</feature>
<feature type="compositionally biased region" description="Polar residues" evidence="4">
    <location>
        <begin position="493"/>
        <end position="502"/>
    </location>
</feature>
<sequence>MLRSPGHSPRHLSPSPSPAPSTARPPSPTPSSASALATTAAAAAATSSKRRRPEVLDEDTYVAAIERIIERDFFPDLPRLRDRLDWLQAVRSRDPLILRDAQLKILDRRRRLQRQKTGPVPTPTPATSTALRSPSFLTTPAGSVAGGAGAPEEEDDDDVAAALSLDGFFNRFTSEDNESFSHILEKVNHRRRERYAHLLEPAEAKSTALLEDAKRDRITDGYGTSGQPPSTLEGAKFTAKNLLMYYPADRGEAPLTEEERAERIKGMTKEIDKSNTRLHGRAMADDARPKEEEAAILYAPVAGSTPGGMAYHDPDKAKKYDLEDLRKTPNPFYLESDKKANNGYSFVRTPSPAPGVDESPFMTWGEIDGTPLRLDPDETPGGSGGGETVQFKIPPPPARDVKAHLLSRDAARKIKERSKIFHKPPLPSPVRGGSASPRTLSPAAQKFMRNAISKSAKSSNTIDESLRASYRGSTPSGSTPKTRFSRDPGLGSRSPSTRQGSTPPWIQRVAFIILIGVNGSDYMFCLLPTTFRMFLGPGYSLPQVDPDARFVYIWSKTAFCFSSAEDERSVSFYCQWKLLENS</sequence>
<evidence type="ECO:0000256" key="3">
    <source>
        <dbReference type="ARBA" id="ARBA00023242"/>
    </source>
</evidence>
<keyword evidence="3" id="KW-0539">Nucleus</keyword>
<evidence type="ECO:0000256" key="4">
    <source>
        <dbReference type="SAM" id="MobiDB-lite"/>
    </source>
</evidence>
<gene>
    <name evidence="5" type="ORF">URODEC1_LOCUS87313</name>
</gene>
<feature type="region of interest" description="Disordered" evidence="4">
    <location>
        <begin position="416"/>
        <end position="440"/>
    </location>
</feature>
<dbReference type="AlphaFoldDB" id="A0ABC9DPM2"/>
<dbReference type="PANTHER" id="PTHR12940">
    <property type="entry name" value="ES-2 PROTEIN - RELATED"/>
    <property type="match status" value="1"/>
</dbReference>
<evidence type="ECO:0000313" key="6">
    <source>
        <dbReference type="Proteomes" id="UP001497457"/>
    </source>
</evidence>
<comment type="subcellular location">
    <subcellularLocation>
        <location evidence="1">Nucleus</location>
    </subcellularLocation>
</comment>
<dbReference type="InterPro" id="IPR019148">
    <property type="entry name" value="Nuclear_protein_DGCR14_ESS-2"/>
</dbReference>